<dbReference type="InterPro" id="IPR020846">
    <property type="entry name" value="MFS_dom"/>
</dbReference>
<evidence type="ECO:0000256" key="7">
    <source>
        <dbReference type="SAM" id="Phobius"/>
    </source>
</evidence>
<evidence type="ECO:0000256" key="4">
    <source>
        <dbReference type="ARBA" id="ARBA00022692"/>
    </source>
</evidence>
<keyword evidence="5 7" id="KW-1133">Transmembrane helix</keyword>
<feature type="transmembrane region" description="Helical" evidence="7">
    <location>
        <begin position="256"/>
        <end position="278"/>
    </location>
</feature>
<organism evidence="9 10">
    <name type="scientific">Plastoroseomonas hellenica</name>
    <dbReference type="NCBI Taxonomy" id="2687306"/>
    <lineage>
        <taxon>Bacteria</taxon>
        <taxon>Pseudomonadati</taxon>
        <taxon>Pseudomonadota</taxon>
        <taxon>Alphaproteobacteria</taxon>
        <taxon>Acetobacterales</taxon>
        <taxon>Acetobacteraceae</taxon>
        <taxon>Plastoroseomonas</taxon>
    </lineage>
</organism>
<comment type="caution">
    <text evidence="9">The sequence shown here is derived from an EMBL/GenBank/DDBJ whole genome shotgun (WGS) entry which is preliminary data.</text>
</comment>
<dbReference type="CDD" id="cd17321">
    <property type="entry name" value="MFS_MMR_MDR_like"/>
    <property type="match status" value="1"/>
</dbReference>
<dbReference type="SUPFAM" id="SSF103473">
    <property type="entry name" value="MFS general substrate transporter"/>
    <property type="match status" value="1"/>
</dbReference>
<feature type="transmembrane region" description="Helical" evidence="7">
    <location>
        <begin position="396"/>
        <end position="419"/>
    </location>
</feature>
<comment type="subcellular location">
    <subcellularLocation>
        <location evidence="1">Cell membrane</location>
        <topology evidence="1">Multi-pass membrane protein</topology>
    </subcellularLocation>
</comment>
<dbReference type="PROSITE" id="PS50850">
    <property type="entry name" value="MFS"/>
    <property type="match status" value="1"/>
</dbReference>
<feature type="transmembrane region" description="Helical" evidence="7">
    <location>
        <begin position="469"/>
        <end position="496"/>
    </location>
</feature>
<keyword evidence="6 7" id="KW-0472">Membrane</keyword>
<keyword evidence="2" id="KW-0813">Transport</keyword>
<evidence type="ECO:0000256" key="3">
    <source>
        <dbReference type="ARBA" id="ARBA00022475"/>
    </source>
</evidence>
<dbReference type="InterPro" id="IPR036259">
    <property type="entry name" value="MFS_trans_sf"/>
</dbReference>
<feature type="transmembrane region" description="Helical" evidence="7">
    <location>
        <begin position="164"/>
        <end position="188"/>
    </location>
</feature>
<dbReference type="Pfam" id="PF07690">
    <property type="entry name" value="MFS_1"/>
    <property type="match status" value="1"/>
</dbReference>
<evidence type="ECO:0000256" key="6">
    <source>
        <dbReference type="ARBA" id="ARBA00023136"/>
    </source>
</evidence>
<feature type="domain" description="Major facilitator superfamily (MFS) profile" evidence="8">
    <location>
        <begin position="40"/>
        <end position="500"/>
    </location>
</feature>
<evidence type="ECO:0000313" key="10">
    <source>
        <dbReference type="Proteomes" id="UP001196870"/>
    </source>
</evidence>
<name>A0ABS5F578_9PROT</name>
<dbReference type="EMBL" id="JAAGBB010000039">
    <property type="protein sequence ID" value="MBR0667715.1"/>
    <property type="molecule type" value="Genomic_DNA"/>
</dbReference>
<evidence type="ECO:0000256" key="1">
    <source>
        <dbReference type="ARBA" id="ARBA00004651"/>
    </source>
</evidence>
<keyword evidence="10" id="KW-1185">Reference proteome</keyword>
<keyword evidence="4 7" id="KW-0812">Transmembrane</keyword>
<protein>
    <submittedName>
        <fullName evidence="9">MFS transporter</fullName>
    </submittedName>
</protein>
<dbReference type="InterPro" id="IPR011701">
    <property type="entry name" value="MFS"/>
</dbReference>
<dbReference type="NCBIfam" id="TIGR00711">
    <property type="entry name" value="efflux_EmrB"/>
    <property type="match status" value="1"/>
</dbReference>
<feature type="transmembrane region" description="Helical" evidence="7">
    <location>
        <begin position="365"/>
        <end position="390"/>
    </location>
</feature>
<accession>A0ABS5F578</accession>
<dbReference type="PANTHER" id="PTHR42718:SF39">
    <property type="entry name" value="ACTINORHODIN TRANSPORTER-RELATED"/>
    <property type="match status" value="1"/>
</dbReference>
<evidence type="ECO:0000256" key="5">
    <source>
        <dbReference type="ARBA" id="ARBA00022989"/>
    </source>
</evidence>
<feature type="transmembrane region" description="Helical" evidence="7">
    <location>
        <begin position="37"/>
        <end position="62"/>
    </location>
</feature>
<feature type="transmembrane region" description="Helical" evidence="7">
    <location>
        <begin position="299"/>
        <end position="326"/>
    </location>
</feature>
<dbReference type="PANTHER" id="PTHR42718">
    <property type="entry name" value="MAJOR FACILITATOR SUPERFAMILY MULTIDRUG TRANSPORTER MFSC"/>
    <property type="match status" value="1"/>
</dbReference>
<feature type="transmembrane region" description="Helical" evidence="7">
    <location>
        <begin position="200"/>
        <end position="218"/>
    </location>
</feature>
<feature type="transmembrane region" description="Helical" evidence="7">
    <location>
        <begin position="74"/>
        <end position="94"/>
    </location>
</feature>
<evidence type="ECO:0000256" key="2">
    <source>
        <dbReference type="ARBA" id="ARBA00022448"/>
    </source>
</evidence>
<feature type="transmembrane region" description="Helical" evidence="7">
    <location>
        <begin position="106"/>
        <end position="125"/>
    </location>
</feature>
<evidence type="ECO:0000259" key="8">
    <source>
        <dbReference type="PROSITE" id="PS50850"/>
    </source>
</evidence>
<dbReference type="Gene3D" id="1.20.1720.10">
    <property type="entry name" value="Multidrug resistance protein D"/>
    <property type="match status" value="1"/>
</dbReference>
<dbReference type="RefSeq" id="WP_211855493.1">
    <property type="nucleotide sequence ID" value="NZ_JAAGBB010000039.1"/>
</dbReference>
<feature type="transmembrane region" description="Helical" evidence="7">
    <location>
        <begin position="131"/>
        <end position="152"/>
    </location>
</feature>
<feature type="transmembrane region" description="Helical" evidence="7">
    <location>
        <begin position="338"/>
        <end position="358"/>
    </location>
</feature>
<feature type="transmembrane region" description="Helical" evidence="7">
    <location>
        <begin position="440"/>
        <end position="457"/>
    </location>
</feature>
<dbReference type="Proteomes" id="UP001196870">
    <property type="component" value="Unassembled WGS sequence"/>
</dbReference>
<evidence type="ECO:0000313" key="9">
    <source>
        <dbReference type="EMBL" id="MBR0667715.1"/>
    </source>
</evidence>
<dbReference type="Gene3D" id="1.20.1250.20">
    <property type="entry name" value="MFS general substrate transporter like domains"/>
    <property type="match status" value="1"/>
</dbReference>
<proteinExistence type="predicted"/>
<reference evidence="10" key="1">
    <citation type="journal article" date="2021" name="Syst. Appl. Microbiol.">
        <title>Roseomonas hellenica sp. nov., isolated from roots of wild-growing Alkanna tinctoria.</title>
        <authorList>
            <person name="Rat A."/>
            <person name="Naranjo H.D."/>
            <person name="Lebbe L."/>
            <person name="Cnockaert M."/>
            <person name="Krigas N."/>
            <person name="Grigoriadou K."/>
            <person name="Maloupa E."/>
            <person name="Willems A."/>
        </authorList>
    </citation>
    <scope>NUCLEOTIDE SEQUENCE [LARGE SCALE GENOMIC DNA]</scope>
    <source>
        <strain evidence="10">LMG 31523</strain>
    </source>
</reference>
<keyword evidence="3" id="KW-1003">Cell membrane</keyword>
<gene>
    <name evidence="9" type="ORF">GXW71_25390</name>
</gene>
<feature type="transmembrane region" description="Helical" evidence="7">
    <location>
        <begin position="230"/>
        <end position="250"/>
    </location>
</feature>
<dbReference type="InterPro" id="IPR004638">
    <property type="entry name" value="EmrB-like"/>
</dbReference>
<sequence>MSDAQPIAGRCPAAWNQAGPATTDADAGAAVRSAWRLWAGLIVMLAGAFMTIMDVMIVNVAIPSIRSDLGASFAEAELVVAGYGLAYAIALITGGRLGDIFGRRRMFLIGLVGFTATSTACGLAPTPAALIVARLLQGLAAAILFPQVFSLIRVTFAEPRQRTTAFAVMGAVLGLAGITGQLLGGVLVEADLWGLAWRPVFLVNIPVGLAAFAAAPRMIQESRSPDARRLDLAGVGLSALGLGLLLYPLIEGREAGWPAWSIAMLLLSVPVLACFALHQHRRSLRQASPLLETGLFRDRAFAIGMLLVLAFYSSLNAFFLATAFLLQLGLQRSPLEAGLIFSTLGVAFVIASVVAGRLTLHHRRAVLIGGAAIALLGSAIAGGTAAMVSPLEARDLILAFVVLGTGQGLLMTPLLNAILSGIHEGHAGSASGMLSTMQQVGGALGVAIVGILFFATLDHARAAGAVEPAAYAQAFTAAAIYSAAATAITLALLFALPHGRAPGR</sequence>